<dbReference type="PANTHER" id="PTHR15108">
    <property type="entry name" value="N-ACYLGLUCOSAMINE-2-EPIMERASE"/>
    <property type="match status" value="1"/>
</dbReference>
<name>A0A4R6ASL8_9RHOB</name>
<evidence type="ECO:0000256" key="1">
    <source>
        <dbReference type="ARBA" id="ARBA00008558"/>
    </source>
</evidence>
<evidence type="ECO:0000313" key="4">
    <source>
        <dbReference type="Proteomes" id="UP000294562"/>
    </source>
</evidence>
<accession>A0A4R6ASL8</accession>
<evidence type="ECO:0008006" key="5">
    <source>
        <dbReference type="Google" id="ProtNLM"/>
    </source>
</evidence>
<dbReference type="OrthoDB" id="9806359at2"/>
<sequence>MKTTQTGATGPISKTYPTDEASAQDCVNWFWADFFPAWTTRATDPAGLGYFDLMDGNGVPQAERKTALAQARLLFTFSHLALLSGDPAHKAAAEVARTALSAFRKPSGLYCRALARDGALLEEKDAQLATSYDQCFVILGLSTWGKLSPSVETAAELEDCWKAIMNLLVDPVTGLLLEHDGLDEPAAASAPRRAQNPHMHLYEAALQAFEVTGDGRWMERAKSIRAKGLEYFFDVKTGTVAEFIAPDLSELRDYEGSRREIGHQCEWAWLLTREVDLGGDPEMQNVAARLLDFADRHGFAADGAMQGAAFDAVSTDLKRIETTFLLWPQTEAIKTYAIRSNEEDNGVKAEALTRLIFQRYFAGRPAFVNQLDADGQVIWADGLSRLHYHLVLALTEGARAGLWANPTSRS</sequence>
<organism evidence="3 4">
    <name type="scientific">Meridianimarinicoccus aquatilis</name>
    <dbReference type="NCBI Taxonomy" id="2552766"/>
    <lineage>
        <taxon>Bacteria</taxon>
        <taxon>Pseudomonadati</taxon>
        <taxon>Pseudomonadota</taxon>
        <taxon>Alphaproteobacteria</taxon>
        <taxon>Rhodobacterales</taxon>
        <taxon>Paracoccaceae</taxon>
        <taxon>Meridianimarinicoccus</taxon>
    </lineage>
</organism>
<dbReference type="InterPro" id="IPR010819">
    <property type="entry name" value="AGE/CE"/>
</dbReference>
<dbReference type="AlphaFoldDB" id="A0A4R6ASL8"/>
<dbReference type="Gene3D" id="1.50.10.10">
    <property type="match status" value="1"/>
</dbReference>
<evidence type="ECO:0000313" key="3">
    <source>
        <dbReference type="EMBL" id="TDL85136.1"/>
    </source>
</evidence>
<evidence type="ECO:0000256" key="2">
    <source>
        <dbReference type="ARBA" id="ARBA00023235"/>
    </source>
</evidence>
<dbReference type="GO" id="GO:0016853">
    <property type="term" value="F:isomerase activity"/>
    <property type="evidence" value="ECO:0007669"/>
    <property type="project" value="UniProtKB-KW"/>
</dbReference>
<proteinExistence type="inferred from homology"/>
<dbReference type="GO" id="GO:0005975">
    <property type="term" value="P:carbohydrate metabolic process"/>
    <property type="evidence" value="ECO:0007669"/>
    <property type="project" value="InterPro"/>
</dbReference>
<reference evidence="3 4" key="1">
    <citation type="submission" date="2019-03" db="EMBL/GenBank/DDBJ databases">
        <title>Rhodobacteraceae bacterium SM1902, a new member of the family Rhodobacteraceae isolated from Yantai.</title>
        <authorList>
            <person name="Sun Y."/>
        </authorList>
    </citation>
    <scope>NUCLEOTIDE SEQUENCE [LARGE SCALE GENOMIC DNA]</scope>
    <source>
        <strain evidence="3 4">SM1902</strain>
    </source>
</reference>
<protein>
    <recommendedName>
        <fullName evidence="5">Mannose-6-phosphate isomerase</fullName>
    </recommendedName>
</protein>
<keyword evidence="4" id="KW-1185">Reference proteome</keyword>
<comment type="similarity">
    <text evidence="1">Belongs to the N-acylglucosamine 2-epimerase family.</text>
</comment>
<keyword evidence="2" id="KW-0413">Isomerase</keyword>
<gene>
    <name evidence="3" type="ORF">E2L05_16375</name>
</gene>
<dbReference type="InterPro" id="IPR012341">
    <property type="entry name" value="6hp_glycosidase-like_sf"/>
</dbReference>
<dbReference type="SUPFAM" id="SSF48208">
    <property type="entry name" value="Six-hairpin glycosidases"/>
    <property type="match status" value="1"/>
</dbReference>
<dbReference type="InterPro" id="IPR008928">
    <property type="entry name" value="6-hairpin_glycosidase_sf"/>
</dbReference>
<comment type="caution">
    <text evidence="3">The sequence shown here is derived from an EMBL/GenBank/DDBJ whole genome shotgun (WGS) entry which is preliminary data.</text>
</comment>
<dbReference type="Pfam" id="PF07221">
    <property type="entry name" value="GlcNAc_2-epim"/>
    <property type="match status" value="1"/>
</dbReference>
<dbReference type="Proteomes" id="UP000294562">
    <property type="component" value="Unassembled WGS sequence"/>
</dbReference>
<dbReference type="EMBL" id="SMZO01000050">
    <property type="protein sequence ID" value="TDL85136.1"/>
    <property type="molecule type" value="Genomic_DNA"/>
</dbReference>